<keyword evidence="3" id="KW-1185">Reference proteome</keyword>
<dbReference type="Proteomes" id="UP001054837">
    <property type="component" value="Unassembled WGS sequence"/>
</dbReference>
<evidence type="ECO:0000313" key="3">
    <source>
        <dbReference type="Proteomes" id="UP001054837"/>
    </source>
</evidence>
<evidence type="ECO:0000256" key="1">
    <source>
        <dbReference type="SAM" id="MobiDB-lite"/>
    </source>
</evidence>
<sequence>MTTHQRKILFVANSTPPRNARIQRKRTQNLEVKRENTKERKSSYSYNSNNSGVINLISGGCHKRNVNSDKFLQGEQPPRCRMYAFSGKNTRVEVKRENTKERKSSYSYNSNDSGVINLFSGGCHKRNADLDKFLQAEQPPPNSFPVTYTPEQDSICCEFNFSTPPRNARIQRKEPKSWKSKGRTQKKGNLLILIRNNSGVINLFSGGCHKRNADSDKILQAEQPPRCR</sequence>
<feature type="region of interest" description="Disordered" evidence="1">
    <location>
        <begin position="26"/>
        <end position="47"/>
    </location>
</feature>
<gene>
    <name evidence="2" type="ORF">CDAR_414851</name>
</gene>
<accession>A0AAV4RAT3</accession>
<reference evidence="2 3" key="1">
    <citation type="submission" date="2021-06" db="EMBL/GenBank/DDBJ databases">
        <title>Caerostris darwini draft genome.</title>
        <authorList>
            <person name="Kono N."/>
            <person name="Arakawa K."/>
        </authorList>
    </citation>
    <scope>NUCLEOTIDE SEQUENCE [LARGE SCALE GENOMIC DNA]</scope>
</reference>
<dbReference type="EMBL" id="BPLQ01006032">
    <property type="protein sequence ID" value="GIY19418.1"/>
    <property type="molecule type" value="Genomic_DNA"/>
</dbReference>
<name>A0AAV4RAT3_9ARAC</name>
<feature type="compositionally biased region" description="Basic and acidic residues" evidence="1">
    <location>
        <begin position="31"/>
        <end position="42"/>
    </location>
</feature>
<dbReference type="AlphaFoldDB" id="A0AAV4RAT3"/>
<organism evidence="2 3">
    <name type="scientific">Caerostris darwini</name>
    <dbReference type="NCBI Taxonomy" id="1538125"/>
    <lineage>
        <taxon>Eukaryota</taxon>
        <taxon>Metazoa</taxon>
        <taxon>Ecdysozoa</taxon>
        <taxon>Arthropoda</taxon>
        <taxon>Chelicerata</taxon>
        <taxon>Arachnida</taxon>
        <taxon>Araneae</taxon>
        <taxon>Araneomorphae</taxon>
        <taxon>Entelegynae</taxon>
        <taxon>Araneoidea</taxon>
        <taxon>Araneidae</taxon>
        <taxon>Caerostris</taxon>
    </lineage>
</organism>
<evidence type="ECO:0000313" key="2">
    <source>
        <dbReference type="EMBL" id="GIY19418.1"/>
    </source>
</evidence>
<proteinExistence type="predicted"/>
<protein>
    <submittedName>
        <fullName evidence="2">Uncharacterized protein</fullName>
    </submittedName>
</protein>
<comment type="caution">
    <text evidence="2">The sequence shown here is derived from an EMBL/GenBank/DDBJ whole genome shotgun (WGS) entry which is preliminary data.</text>
</comment>